<evidence type="ECO:0000259" key="4">
    <source>
        <dbReference type="SMART" id="SM00382"/>
    </source>
</evidence>
<evidence type="ECO:0000256" key="3">
    <source>
        <dbReference type="ARBA" id="ARBA00022840"/>
    </source>
</evidence>
<dbReference type="PATRIC" id="fig|525365.8.peg.253"/>
<comment type="similarity">
    <text evidence="1">Belongs to the AAA ATPase family. RarA/MGS1/WRNIP1 subfamily.</text>
</comment>
<evidence type="ECO:0000313" key="6">
    <source>
        <dbReference type="Proteomes" id="UP000005583"/>
    </source>
</evidence>
<keyword evidence="2" id="KW-0547">Nucleotide-binding</keyword>
<dbReference type="Pfam" id="PF16193">
    <property type="entry name" value="AAA_assoc_2"/>
    <property type="match status" value="1"/>
</dbReference>
<name>C2ENF7_9LACO</name>
<dbReference type="GO" id="GO:0008047">
    <property type="term" value="F:enzyme activator activity"/>
    <property type="evidence" value="ECO:0007669"/>
    <property type="project" value="TreeGrafter"/>
</dbReference>
<dbReference type="RefSeq" id="WP_007125731.1">
    <property type="nucleotide sequence ID" value="NZ_AZFO01000011.1"/>
</dbReference>
<dbReference type="InterPro" id="IPR008921">
    <property type="entry name" value="DNA_pol3_clamp-load_cplx_C"/>
</dbReference>
<dbReference type="Gene3D" id="3.40.50.300">
    <property type="entry name" value="P-loop containing nucleotide triphosphate hydrolases"/>
    <property type="match status" value="1"/>
</dbReference>
<dbReference type="InterPro" id="IPR003593">
    <property type="entry name" value="AAA+_ATPase"/>
</dbReference>
<keyword evidence="6" id="KW-1185">Reference proteome</keyword>
<dbReference type="Gene3D" id="1.10.3710.10">
    <property type="entry name" value="DNA polymerase III clamp loader subunits, C-terminal domain"/>
    <property type="match status" value="1"/>
</dbReference>
<comment type="caution">
    <text evidence="5">The sequence shown here is derived from an EMBL/GenBank/DDBJ whole genome shotgun (WGS) entry which is preliminary data.</text>
</comment>
<reference evidence="5 6" key="1">
    <citation type="submission" date="2009-01" db="EMBL/GenBank/DDBJ databases">
        <authorList>
            <person name="Qin X."/>
            <person name="Bachman B."/>
            <person name="Battles P."/>
            <person name="Bell A."/>
            <person name="Bess C."/>
            <person name="Bickham C."/>
            <person name="Chaboub L."/>
            <person name="Chen D."/>
            <person name="Coyle M."/>
            <person name="Deiros D.R."/>
            <person name="Dinh H."/>
            <person name="Forbes L."/>
            <person name="Fowler G."/>
            <person name="Francisco L."/>
            <person name="Fu Q."/>
            <person name="Gubbala S."/>
            <person name="Hale W."/>
            <person name="Han Y."/>
            <person name="Hemphill L."/>
            <person name="Highlander S.K."/>
            <person name="Hirani K."/>
            <person name="Hogues M."/>
            <person name="Jackson L."/>
            <person name="Jakkamsetti A."/>
            <person name="Javaid M."/>
            <person name="Jiang H."/>
            <person name="Korchina V."/>
            <person name="Kovar C."/>
            <person name="Lara F."/>
            <person name="Lee S."/>
            <person name="Mata R."/>
            <person name="Mathew T."/>
            <person name="Moen C."/>
            <person name="Morales K."/>
            <person name="Munidasa M."/>
            <person name="Nazareth L."/>
            <person name="Ngo R."/>
            <person name="Nguyen L."/>
            <person name="Okwuonu G."/>
            <person name="Ongeri F."/>
            <person name="Patil S."/>
            <person name="Petrosino J."/>
            <person name="Pham C."/>
            <person name="Pham P."/>
            <person name="Pu L.-L."/>
            <person name="Puazo M."/>
            <person name="Raj R."/>
            <person name="Reid J."/>
            <person name="Rouhana J."/>
            <person name="Saada N."/>
            <person name="Shang Y."/>
            <person name="Simmons D."/>
            <person name="Thornton R."/>
            <person name="Warren J."/>
            <person name="Weissenberger G."/>
            <person name="Zhang J."/>
            <person name="Zhang L."/>
            <person name="Zhou C."/>
            <person name="Zhu D."/>
            <person name="Muzny D."/>
            <person name="Worley K."/>
            <person name="Gibbs R."/>
        </authorList>
    </citation>
    <scope>NUCLEOTIDE SEQUENCE [LARGE SCALE GENOMIC DNA]</scope>
    <source>
        <strain evidence="5 6">DSM 16047</strain>
    </source>
</reference>
<dbReference type="CDD" id="cd00009">
    <property type="entry name" value="AAA"/>
    <property type="match status" value="1"/>
</dbReference>
<evidence type="ECO:0000256" key="1">
    <source>
        <dbReference type="ARBA" id="ARBA00008959"/>
    </source>
</evidence>
<dbReference type="GO" id="GO:0016887">
    <property type="term" value="F:ATP hydrolysis activity"/>
    <property type="evidence" value="ECO:0007669"/>
    <property type="project" value="InterPro"/>
</dbReference>
<sequence length="431" mass="48369">MTFKQPLADLMRPNTLDEMIGQEHLLTPGKPLYQIIKNHVSISLLLWGPPGCGKTTLAHVMANTLKIPFEKFNASIQNKSQLQALVRKHPEESFVLLLDEIHRLTKPIQDYLLPYLENGHILLVGTTTENPIMAIQPAIRSRCQIFEFKPIAPKDVEPVLIKAANEHLDFSLSKEQAHAIANCGNGDVRVSLNILDTLHAMCLDKLTMDDIADFARNQHFSYDKDATQHYDYISAFSNSIEGSDADAALYYLAVILQSGDLASVVRRLKDSAALDVGLADPEKVNQVINLCNTALEIGLPRASTHVAMATIMLAIAPKSDSVMQAYYQASKDAVHPNQHPMPDYLRDCSYQGSDKLRGAGIMKDMFKEPHHIAKQAYMPADLIGKHYYEGGPNRNEEKLYAQYQALFKYIYDQPFVKSKLKKVSMFKEKNE</sequence>
<gene>
    <name evidence="5" type="ORF">HMPREF0548_1203</name>
</gene>
<dbReference type="GO" id="GO:0000731">
    <property type="term" value="P:DNA synthesis involved in DNA repair"/>
    <property type="evidence" value="ECO:0007669"/>
    <property type="project" value="TreeGrafter"/>
</dbReference>
<evidence type="ECO:0000313" key="5">
    <source>
        <dbReference type="EMBL" id="EEJ71961.1"/>
    </source>
</evidence>
<dbReference type="PANTHER" id="PTHR13779:SF7">
    <property type="entry name" value="ATPASE WRNIP1"/>
    <property type="match status" value="1"/>
</dbReference>
<dbReference type="GO" id="GO:0017116">
    <property type="term" value="F:single-stranded DNA helicase activity"/>
    <property type="evidence" value="ECO:0007669"/>
    <property type="project" value="TreeGrafter"/>
</dbReference>
<proteinExistence type="inferred from homology"/>
<dbReference type="InterPro" id="IPR027417">
    <property type="entry name" value="P-loop_NTPase"/>
</dbReference>
<dbReference type="OrthoDB" id="2318150at2"/>
<evidence type="ECO:0000256" key="2">
    <source>
        <dbReference type="ARBA" id="ARBA00022741"/>
    </source>
</evidence>
<dbReference type="GO" id="GO:0006261">
    <property type="term" value="P:DNA-templated DNA replication"/>
    <property type="evidence" value="ECO:0007669"/>
    <property type="project" value="TreeGrafter"/>
</dbReference>
<dbReference type="HOGENOM" id="CLU_017985_1_2_9"/>
<dbReference type="AlphaFoldDB" id="C2ENF7"/>
<dbReference type="InterPro" id="IPR003959">
    <property type="entry name" value="ATPase_AAA_core"/>
</dbReference>
<protein>
    <submittedName>
        <fullName evidence="5">Recombination factor protein RarA</fullName>
    </submittedName>
</protein>
<dbReference type="Gene3D" id="1.20.272.10">
    <property type="match status" value="1"/>
</dbReference>
<dbReference type="InterPro" id="IPR021886">
    <property type="entry name" value="MgsA_C"/>
</dbReference>
<dbReference type="CDD" id="cd18139">
    <property type="entry name" value="HLD_clamp_RarA"/>
    <property type="match status" value="1"/>
</dbReference>
<dbReference type="PANTHER" id="PTHR13779">
    <property type="entry name" value="WERNER HELICASE-INTERACTING PROTEIN 1 FAMILY MEMBER"/>
    <property type="match status" value="1"/>
</dbReference>
<feature type="domain" description="AAA+ ATPase" evidence="4">
    <location>
        <begin position="40"/>
        <end position="152"/>
    </location>
</feature>
<dbReference type="eggNOG" id="COG2256">
    <property type="taxonomic scope" value="Bacteria"/>
</dbReference>
<dbReference type="InterPro" id="IPR032423">
    <property type="entry name" value="AAA_assoc_2"/>
</dbReference>
<dbReference type="InterPro" id="IPR051314">
    <property type="entry name" value="AAA_ATPase_RarA/MGS1/WRNIP1"/>
</dbReference>
<dbReference type="Pfam" id="PF12002">
    <property type="entry name" value="MgsA_C"/>
    <property type="match status" value="1"/>
</dbReference>
<dbReference type="Pfam" id="PF00004">
    <property type="entry name" value="AAA"/>
    <property type="match status" value="1"/>
</dbReference>
<dbReference type="SMART" id="SM00382">
    <property type="entry name" value="AAA"/>
    <property type="match status" value="1"/>
</dbReference>
<dbReference type="EMBL" id="ACGU01000055">
    <property type="protein sequence ID" value="EEJ71961.1"/>
    <property type="molecule type" value="Genomic_DNA"/>
</dbReference>
<accession>C2ENF7</accession>
<dbReference type="STRING" id="525365.HMPREF0548_1203"/>
<dbReference type="Proteomes" id="UP000005583">
    <property type="component" value="Unassembled WGS sequence"/>
</dbReference>
<dbReference type="SUPFAM" id="SSF52540">
    <property type="entry name" value="P-loop containing nucleoside triphosphate hydrolases"/>
    <property type="match status" value="1"/>
</dbReference>
<organism evidence="5 6">
    <name type="scientific">Lactobacillus ultunensis DSM 16047</name>
    <dbReference type="NCBI Taxonomy" id="525365"/>
    <lineage>
        <taxon>Bacteria</taxon>
        <taxon>Bacillati</taxon>
        <taxon>Bacillota</taxon>
        <taxon>Bacilli</taxon>
        <taxon>Lactobacillales</taxon>
        <taxon>Lactobacillaceae</taxon>
        <taxon>Lactobacillus</taxon>
    </lineage>
</organism>
<dbReference type="GO" id="GO:0005524">
    <property type="term" value="F:ATP binding"/>
    <property type="evidence" value="ECO:0007669"/>
    <property type="project" value="UniProtKB-KW"/>
</dbReference>
<dbReference type="GO" id="GO:0003677">
    <property type="term" value="F:DNA binding"/>
    <property type="evidence" value="ECO:0007669"/>
    <property type="project" value="InterPro"/>
</dbReference>
<keyword evidence="3" id="KW-0067">ATP-binding</keyword>
<dbReference type="SUPFAM" id="SSF48019">
    <property type="entry name" value="post-AAA+ oligomerization domain-like"/>
    <property type="match status" value="1"/>
</dbReference>